<gene>
    <name evidence="10" type="ORF">DET59_103120</name>
</gene>
<evidence type="ECO:0000256" key="3">
    <source>
        <dbReference type="ARBA" id="ARBA00022679"/>
    </source>
</evidence>
<dbReference type="FunFam" id="3.40.47.10:FF:000010">
    <property type="entry name" value="Acetyl-CoA acetyltransferase (Thiolase)"/>
    <property type="match status" value="1"/>
</dbReference>
<reference evidence="10 11" key="1">
    <citation type="submission" date="2018-06" db="EMBL/GenBank/DDBJ databases">
        <title>Freshwater and sediment microbial communities from various areas in North America, analyzing microbe dynamics in response to fracking.</title>
        <authorList>
            <person name="Lamendella R."/>
        </authorList>
    </citation>
    <scope>NUCLEOTIDE SEQUENCE [LARGE SCALE GENOMIC DNA]</scope>
    <source>
        <strain evidence="10 11">97B</strain>
    </source>
</reference>
<dbReference type="InterPro" id="IPR016039">
    <property type="entry name" value="Thiolase-like"/>
</dbReference>
<dbReference type="PROSITE" id="PS00099">
    <property type="entry name" value="THIOLASE_3"/>
    <property type="match status" value="1"/>
</dbReference>
<evidence type="ECO:0000256" key="1">
    <source>
        <dbReference type="ARBA" id="ARBA00005189"/>
    </source>
</evidence>
<evidence type="ECO:0000259" key="9">
    <source>
        <dbReference type="Pfam" id="PF02803"/>
    </source>
</evidence>
<proteinExistence type="inferred from homology"/>
<dbReference type="Proteomes" id="UP000252118">
    <property type="component" value="Unassembled WGS sequence"/>
</dbReference>
<dbReference type="EMBL" id="QNRJ01000003">
    <property type="protein sequence ID" value="RBP05992.1"/>
    <property type="molecule type" value="Genomic_DNA"/>
</dbReference>
<dbReference type="EC" id="2.3.1.16" evidence="5"/>
<evidence type="ECO:0000256" key="5">
    <source>
        <dbReference type="ARBA" id="ARBA00024073"/>
    </source>
</evidence>
<comment type="pathway">
    <text evidence="1">Lipid metabolism.</text>
</comment>
<dbReference type="OrthoDB" id="9764892at2"/>
<dbReference type="AlphaFoldDB" id="A0A366EUC8"/>
<dbReference type="GO" id="GO:0003988">
    <property type="term" value="F:acetyl-CoA C-acyltransferase activity"/>
    <property type="evidence" value="ECO:0007669"/>
    <property type="project" value="UniProtKB-EC"/>
</dbReference>
<dbReference type="InterPro" id="IPR020610">
    <property type="entry name" value="Thiolase_AS"/>
</dbReference>
<dbReference type="GO" id="GO:0010124">
    <property type="term" value="P:phenylacetate catabolic process"/>
    <property type="evidence" value="ECO:0007669"/>
    <property type="project" value="TreeGrafter"/>
</dbReference>
<dbReference type="RefSeq" id="WP_113968574.1">
    <property type="nucleotide sequence ID" value="NZ_QNRJ01000003.1"/>
</dbReference>
<dbReference type="Gene3D" id="3.40.47.10">
    <property type="match status" value="2"/>
</dbReference>
<dbReference type="InterPro" id="IPR020615">
    <property type="entry name" value="Thiolase_acyl_enz_int_AS"/>
</dbReference>
<feature type="domain" description="Thiolase C-terminal" evidence="9">
    <location>
        <begin position="277"/>
        <end position="397"/>
    </location>
</feature>
<evidence type="ECO:0000313" key="10">
    <source>
        <dbReference type="EMBL" id="RBP05992.1"/>
    </source>
</evidence>
<dbReference type="InterPro" id="IPR020617">
    <property type="entry name" value="Thiolase_C"/>
</dbReference>
<dbReference type="PIRSF" id="PIRSF000429">
    <property type="entry name" value="Ac-CoA_Ac_transf"/>
    <property type="match status" value="1"/>
</dbReference>
<evidence type="ECO:0000313" key="11">
    <source>
        <dbReference type="Proteomes" id="UP000252118"/>
    </source>
</evidence>
<dbReference type="PROSITE" id="PS00098">
    <property type="entry name" value="THIOLASE_1"/>
    <property type="match status" value="1"/>
</dbReference>
<dbReference type="GO" id="GO:0006635">
    <property type="term" value="P:fatty acid beta-oxidation"/>
    <property type="evidence" value="ECO:0007669"/>
    <property type="project" value="TreeGrafter"/>
</dbReference>
<evidence type="ECO:0000256" key="4">
    <source>
        <dbReference type="ARBA" id="ARBA00023315"/>
    </source>
</evidence>
<keyword evidence="4 7" id="KW-0012">Acyltransferase</keyword>
<name>A0A366EUC8_9BACI</name>
<evidence type="ECO:0000259" key="8">
    <source>
        <dbReference type="Pfam" id="PF00108"/>
    </source>
</evidence>
<dbReference type="InterPro" id="IPR050215">
    <property type="entry name" value="Thiolase-like_sf_Thiolase"/>
</dbReference>
<dbReference type="PANTHER" id="PTHR43853:SF2">
    <property type="entry name" value="3-OXOADIPYL-COA_3-OXO-5,6-DEHYDROSUBERYL-COA THIOLASE"/>
    <property type="match status" value="1"/>
</dbReference>
<dbReference type="GO" id="GO:0005737">
    <property type="term" value="C:cytoplasm"/>
    <property type="evidence" value="ECO:0007669"/>
    <property type="project" value="UniProtKB-ARBA"/>
</dbReference>
<dbReference type="Pfam" id="PF00108">
    <property type="entry name" value="Thiolase_N"/>
    <property type="match status" value="1"/>
</dbReference>
<feature type="active site" description="Proton acceptor" evidence="6">
    <location>
        <position position="385"/>
    </location>
</feature>
<feature type="active site" description="Acyl-thioester intermediate" evidence="6">
    <location>
        <position position="90"/>
    </location>
</feature>
<evidence type="ECO:0000256" key="6">
    <source>
        <dbReference type="PIRSR" id="PIRSR000429-1"/>
    </source>
</evidence>
<feature type="active site" description="Proton acceptor" evidence="6">
    <location>
        <position position="355"/>
    </location>
</feature>
<dbReference type="PROSITE" id="PS00737">
    <property type="entry name" value="THIOLASE_2"/>
    <property type="match status" value="1"/>
</dbReference>
<dbReference type="InterPro" id="IPR002155">
    <property type="entry name" value="Thiolase"/>
</dbReference>
<dbReference type="InterPro" id="IPR020613">
    <property type="entry name" value="Thiolase_CS"/>
</dbReference>
<keyword evidence="3 7" id="KW-0808">Transferase</keyword>
<dbReference type="NCBIfam" id="TIGR01930">
    <property type="entry name" value="AcCoA-C-Actrans"/>
    <property type="match status" value="1"/>
</dbReference>
<sequence>MREVVIVDAVRTPIGKYKGSLKEVRPDDLGAHVIKALVERNPLVPVDTIEEVVLGNANGAGEDNRNVARMSTLLAGLPVEVGATTINRLCGSGLDAVNYAARAILANEGDVFIAGGTESMTRAPYVMAKPSKDYPRGNMEMFDTTIGWRFVNSRLKEKYGTDSMPETAENVAKQFGISREEQDHFAYWSQMKAKRAVDEERFKEEIVPVELRDRKGNLSTFQFDEHPRPDTNSEKLQKLKPLFQGGTVTAGNASGVNDGASALLLMSREKAEELGVTPLARYMTSATSGLEPSVMGLGPIYATQKVLKRSGLALDQIGLVELNEAFAAQSIACIRELGLNEEIVNVNGGAIAFGHPLGASGARILTTLLYEMKKRKVRYGLSTMCIGVGQGIATLVENIEI</sequence>
<dbReference type="InterPro" id="IPR020616">
    <property type="entry name" value="Thiolase_N"/>
</dbReference>
<evidence type="ECO:0000256" key="7">
    <source>
        <dbReference type="RuleBase" id="RU003557"/>
    </source>
</evidence>
<comment type="similarity">
    <text evidence="2 7">Belongs to the thiolase-like superfamily. Thiolase family.</text>
</comment>
<dbReference type="SUPFAM" id="SSF53901">
    <property type="entry name" value="Thiolase-like"/>
    <property type="match status" value="2"/>
</dbReference>
<comment type="caution">
    <text evidence="10">The sequence shown here is derived from an EMBL/GenBank/DDBJ whole genome shotgun (WGS) entry which is preliminary data.</text>
</comment>
<dbReference type="CDD" id="cd00751">
    <property type="entry name" value="thiolase"/>
    <property type="match status" value="1"/>
</dbReference>
<organism evidence="10 11">
    <name type="scientific">Rossellomorea aquimaris</name>
    <dbReference type="NCBI Taxonomy" id="189382"/>
    <lineage>
        <taxon>Bacteria</taxon>
        <taxon>Bacillati</taxon>
        <taxon>Bacillota</taxon>
        <taxon>Bacilli</taxon>
        <taxon>Bacillales</taxon>
        <taxon>Bacillaceae</taxon>
        <taxon>Rossellomorea</taxon>
    </lineage>
</organism>
<protein>
    <recommendedName>
        <fullName evidence="5">acetyl-CoA C-acyltransferase</fullName>
        <ecNumber evidence="5">2.3.1.16</ecNumber>
    </recommendedName>
</protein>
<evidence type="ECO:0000256" key="2">
    <source>
        <dbReference type="ARBA" id="ARBA00010982"/>
    </source>
</evidence>
<accession>A0A366EUC8</accession>
<dbReference type="PANTHER" id="PTHR43853">
    <property type="entry name" value="3-KETOACYL-COA THIOLASE, PEROXISOMAL"/>
    <property type="match status" value="1"/>
</dbReference>
<feature type="domain" description="Thiolase N-terminal" evidence="8">
    <location>
        <begin position="4"/>
        <end position="269"/>
    </location>
</feature>
<dbReference type="Pfam" id="PF02803">
    <property type="entry name" value="Thiolase_C"/>
    <property type="match status" value="1"/>
</dbReference>